<sequence>MDDVIMNERPNKSTDFENRLGVSIPADVHIQNPSGIRNKGSGTKKRIKGAQEIAVEKSRCKYCRKGNDHDKRNCPIRKEDEKNNTFKQHPGKKH</sequence>
<dbReference type="Proteomes" id="UP000235145">
    <property type="component" value="Unassembled WGS sequence"/>
</dbReference>
<name>A0A9R1W997_LACSA</name>
<accession>A0A9R1W997</accession>
<evidence type="ECO:0000313" key="3">
    <source>
        <dbReference type="Proteomes" id="UP000235145"/>
    </source>
</evidence>
<feature type="compositionally biased region" description="Basic and acidic residues" evidence="1">
    <location>
        <begin position="66"/>
        <end position="84"/>
    </location>
</feature>
<dbReference type="AlphaFoldDB" id="A0A9R1W997"/>
<protein>
    <recommendedName>
        <fullName evidence="4">Protein FAR1-RELATED SEQUENCE</fullName>
    </recommendedName>
</protein>
<evidence type="ECO:0000313" key="2">
    <source>
        <dbReference type="EMBL" id="KAJ0218198.1"/>
    </source>
</evidence>
<keyword evidence="3" id="KW-1185">Reference proteome</keyword>
<gene>
    <name evidence="2" type="ORF">LSAT_V11C300110030</name>
</gene>
<feature type="region of interest" description="Disordered" evidence="1">
    <location>
        <begin position="66"/>
        <end position="94"/>
    </location>
</feature>
<evidence type="ECO:0008006" key="4">
    <source>
        <dbReference type="Google" id="ProtNLM"/>
    </source>
</evidence>
<dbReference type="EMBL" id="NBSK02000003">
    <property type="protein sequence ID" value="KAJ0218198.1"/>
    <property type="molecule type" value="Genomic_DNA"/>
</dbReference>
<organism evidence="2 3">
    <name type="scientific">Lactuca sativa</name>
    <name type="common">Garden lettuce</name>
    <dbReference type="NCBI Taxonomy" id="4236"/>
    <lineage>
        <taxon>Eukaryota</taxon>
        <taxon>Viridiplantae</taxon>
        <taxon>Streptophyta</taxon>
        <taxon>Embryophyta</taxon>
        <taxon>Tracheophyta</taxon>
        <taxon>Spermatophyta</taxon>
        <taxon>Magnoliopsida</taxon>
        <taxon>eudicotyledons</taxon>
        <taxon>Gunneridae</taxon>
        <taxon>Pentapetalae</taxon>
        <taxon>asterids</taxon>
        <taxon>campanulids</taxon>
        <taxon>Asterales</taxon>
        <taxon>Asteraceae</taxon>
        <taxon>Cichorioideae</taxon>
        <taxon>Cichorieae</taxon>
        <taxon>Lactucinae</taxon>
        <taxon>Lactuca</taxon>
    </lineage>
</organism>
<evidence type="ECO:0000256" key="1">
    <source>
        <dbReference type="SAM" id="MobiDB-lite"/>
    </source>
</evidence>
<proteinExistence type="predicted"/>
<reference evidence="2 3" key="1">
    <citation type="journal article" date="2017" name="Nat. Commun.">
        <title>Genome assembly with in vitro proximity ligation data and whole-genome triplication in lettuce.</title>
        <authorList>
            <person name="Reyes-Chin-Wo S."/>
            <person name="Wang Z."/>
            <person name="Yang X."/>
            <person name="Kozik A."/>
            <person name="Arikit S."/>
            <person name="Song C."/>
            <person name="Xia L."/>
            <person name="Froenicke L."/>
            <person name="Lavelle D.O."/>
            <person name="Truco M.J."/>
            <person name="Xia R."/>
            <person name="Zhu S."/>
            <person name="Xu C."/>
            <person name="Xu H."/>
            <person name="Xu X."/>
            <person name="Cox K."/>
            <person name="Korf I."/>
            <person name="Meyers B.C."/>
            <person name="Michelmore R.W."/>
        </authorList>
    </citation>
    <scope>NUCLEOTIDE SEQUENCE [LARGE SCALE GENOMIC DNA]</scope>
    <source>
        <strain evidence="3">cv. Salinas</strain>
        <tissue evidence="2">Seedlings</tissue>
    </source>
</reference>
<comment type="caution">
    <text evidence="2">The sequence shown here is derived from an EMBL/GenBank/DDBJ whole genome shotgun (WGS) entry which is preliminary data.</text>
</comment>